<dbReference type="InterPro" id="IPR035897">
    <property type="entry name" value="Toll_tir_struct_dom_sf"/>
</dbReference>
<evidence type="ECO:0000256" key="7">
    <source>
        <dbReference type="ARBA" id="ARBA00047304"/>
    </source>
</evidence>
<dbReference type="InterPro" id="IPR027417">
    <property type="entry name" value="P-loop_NTPase"/>
</dbReference>
<dbReference type="SUPFAM" id="SSF52200">
    <property type="entry name" value="Toll/Interleukin receptor TIR domain"/>
    <property type="match status" value="1"/>
</dbReference>
<reference evidence="9" key="1">
    <citation type="journal article" date="2014" name="Nat. Commun.">
        <title>The tobacco genome sequence and its comparison with those of tomato and potato.</title>
        <authorList>
            <person name="Sierro N."/>
            <person name="Battey J.N."/>
            <person name="Ouadi S."/>
            <person name="Bakaher N."/>
            <person name="Bovet L."/>
            <person name="Willig A."/>
            <person name="Goepfert S."/>
            <person name="Peitsch M.C."/>
            <person name="Ivanov N.V."/>
        </authorList>
    </citation>
    <scope>NUCLEOTIDE SEQUENCE [LARGE SCALE GENOMIC DNA]</scope>
</reference>
<keyword evidence="5" id="KW-0611">Plant defense</keyword>
<evidence type="ECO:0000256" key="4">
    <source>
        <dbReference type="ARBA" id="ARBA00022801"/>
    </source>
</evidence>
<dbReference type="GO" id="GO:0043531">
    <property type="term" value="F:ADP binding"/>
    <property type="evidence" value="ECO:0007669"/>
    <property type="project" value="InterPro"/>
</dbReference>
<dbReference type="RefSeq" id="XP_016467297.1">
    <property type="nucleotide sequence ID" value="XM_016611811.1"/>
</dbReference>
<dbReference type="EC" id="3.2.2.6" evidence="1"/>
<dbReference type="PaxDb" id="4097-A0A1S3ZSF5"/>
<dbReference type="Proteomes" id="UP000790787">
    <property type="component" value="Chromosome 4"/>
</dbReference>
<dbReference type="Pfam" id="PF23286">
    <property type="entry name" value="LRR_13"/>
    <property type="match status" value="1"/>
</dbReference>
<dbReference type="Gene3D" id="3.80.10.10">
    <property type="entry name" value="Ribonuclease Inhibitor"/>
    <property type="match status" value="2"/>
</dbReference>
<dbReference type="Pfam" id="PF01582">
    <property type="entry name" value="TIR"/>
    <property type="match status" value="1"/>
</dbReference>
<accession>A0A1S3ZSF5</accession>
<evidence type="ECO:0000313" key="9">
    <source>
        <dbReference type="Proteomes" id="UP000790787"/>
    </source>
</evidence>
<dbReference type="SUPFAM" id="SSF52058">
    <property type="entry name" value="L domain-like"/>
    <property type="match status" value="2"/>
</dbReference>
<keyword evidence="4" id="KW-0378">Hydrolase</keyword>
<evidence type="ECO:0000256" key="5">
    <source>
        <dbReference type="ARBA" id="ARBA00022821"/>
    </source>
</evidence>
<dbReference type="InterPro" id="IPR000157">
    <property type="entry name" value="TIR_dom"/>
</dbReference>
<feature type="domain" description="TIR" evidence="8">
    <location>
        <begin position="15"/>
        <end position="184"/>
    </location>
</feature>
<dbReference type="OrthoDB" id="1217440at2759"/>
<comment type="catalytic activity">
    <reaction evidence="7">
        <text>NAD(+) + H2O = ADP-D-ribose + nicotinamide + H(+)</text>
        <dbReference type="Rhea" id="RHEA:16301"/>
        <dbReference type="ChEBI" id="CHEBI:15377"/>
        <dbReference type="ChEBI" id="CHEBI:15378"/>
        <dbReference type="ChEBI" id="CHEBI:17154"/>
        <dbReference type="ChEBI" id="CHEBI:57540"/>
        <dbReference type="ChEBI" id="CHEBI:57967"/>
        <dbReference type="EC" id="3.2.2.6"/>
    </reaction>
    <physiologicalReaction direction="left-to-right" evidence="7">
        <dbReference type="Rhea" id="RHEA:16302"/>
    </physiologicalReaction>
</comment>
<dbReference type="PANTHER" id="PTHR11017">
    <property type="entry name" value="LEUCINE-RICH REPEAT-CONTAINING PROTEIN"/>
    <property type="match status" value="1"/>
</dbReference>
<proteinExistence type="predicted"/>
<dbReference type="InterPro" id="IPR045344">
    <property type="entry name" value="C-JID"/>
</dbReference>
<sequence length="1311" mass="151239">MLTCSSSSSSSNYGRSYEVFLSFRGEDTRKTFVGHLFNALIEKGIHTFMDDKELKRGRSISSELMKAIGESKFAVVVFSKNYASSTWCLEELVKILEIHEKFELIVVPVFYDVDPSTVRKQNGEYAVFFTKFEAELVDDKDKVIRWREALTKVANISGHDLRNTYNGDESKCIQQIVRDIFDKFCFSISITNRDLVGIESQIKKLNSLLRMDLKGVRLVGIWGMGGVGKTTAARALFNRYYQNFEGACLLEDVKEYLQHHTLLYLQKTLLSKLLKVEFVDCTDTEEMCAILKRRLCSKKVLVVLDDVNHSNQLDKLVGAEDWFGSGSRIVITTRDMKLLKNHDVHETYEVKVLERDEAIELFNLHAFKRKSPEKEFEELLNLVVDYTGGLPLALKVLGSLLYKEDLDVWISTIDRLKDTPEGEIMATLKISFDGLRYYEKSIFLDIACFFRGYNQRDMTALFHASGFHPVLGVKTLVEKSLIFILEDKIQMHDLMQEMGRQIAVQELPMRRIYRPEDVKDACIGDMGKEAIEGLLLTEPEQFEESELEYMYSAEALKKMRRLRILVKQYYNRGFDEPVAYLPNSLLWLEWRDYSADSLPSNFEPSKLIYLTMKSSSIIELWNGAKRLALLTTLDLSYCYKLIQTPDFKMIAKLERLILSFCDALVEVHPSVGFLKKLILLNMDHCTSLERLPEIIQSECLEVLDLNYCFNLKRFPEVERNIKHLKKLDLSSTGIRELPASIEHLSSLENLQLHSCNQLVRLPSSIWRFRNLKISECEKLGSLPEIHRNSNCTREIILKLVSIKELPTSIGNLTSLNFLEICNCKTISSLSSSIWRLTSLTNLKLLDCRKLKNLPEIPNAINHLAGHGLQLLLTLEQPTIYEHLDLLRIIDMSWCSSISSLPHNIWMLKSLRILRISYCSGLEYLPENLGHLEHLEELLADGTGILRLPSSVARLNKLEVLSFRKKFVIGPKVQYSSSMLNLPDDVFGSLGSLGSVVKLNLSGNGFCNLPETMNQLFCLEYLDITFCQRLEALPELPPSIKELYVDEHLALRSMEDLVIKCKELNLIAVTNIEYQNFYRWLDSIWSDVSELLENSQKQQMDDMLQLIPFSYLSTAKREEILKIVIHGTRIPEWFRWQDRSAAKMSVNLPEHWYTENFLGFAICCACCFYHSARSYDIEFEGSMHHYNYDSSYWKEYEEPSFDFYERDTIEITAKLTPRHKGMLTEELKKVCSFSMNVLRRATAVPNMCFAFLPLNSLCHRSNLQANNPNDYGIFEACLRPGDFRHRGKQWGFNLVYKDEAGGSVMYEMLINR</sequence>
<dbReference type="SMART" id="SM00255">
    <property type="entry name" value="TIR"/>
    <property type="match status" value="1"/>
</dbReference>
<dbReference type="GO" id="GO:0007165">
    <property type="term" value="P:signal transduction"/>
    <property type="evidence" value="ECO:0007669"/>
    <property type="project" value="InterPro"/>
</dbReference>
<keyword evidence="9" id="KW-1185">Reference proteome</keyword>
<evidence type="ECO:0000259" key="8">
    <source>
        <dbReference type="PROSITE" id="PS50104"/>
    </source>
</evidence>
<dbReference type="FunFam" id="3.40.50.10140:FF:000007">
    <property type="entry name" value="Disease resistance protein (TIR-NBS-LRR class)"/>
    <property type="match status" value="1"/>
</dbReference>
<keyword evidence="3" id="KW-0677">Repeat</keyword>
<protein>
    <recommendedName>
        <fullName evidence="1">ADP-ribosyl cyclase/cyclic ADP-ribose hydrolase</fullName>
        <ecNumber evidence="1">3.2.2.6</ecNumber>
    </recommendedName>
</protein>
<dbReference type="KEGG" id="nta:107789930"/>
<dbReference type="SUPFAM" id="SSF52540">
    <property type="entry name" value="P-loop containing nucleoside triphosphate hydrolases"/>
    <property type="match status" value="1"/>
</dbReference>
<dbReference type="InterPro" id="IPR058546">
    <property type="entry name" value="RPS4B/Roq1-like_LRR"/>
</dbReference>
<keyword evidence="2" id="KW-0433">Leucine-rich repeat</keyword>
<keyword evidence="6" id="KW-0520">NAD</keyword>
<dbReference type="PROSITE" id="PS50104">
    <property type="entry name" value="TIR"/>
    <property type="match status" value="1"/>
</dbReference>
<dbReference type="GeneID" id="107789930"/>
<dbReference type="PANTHER" id="PTHR11017:SF536">
    <property type="entry name" value="ADP-RIBOSYL CYCLASE_CYCLIC ADP-RIBOSE HYDROLASE"/>
    <property type="match status" value="1"/>
</dbReference>
<dbReference type="InterPro" id="IPR044974">
    <property type="entry name" value="Disease_R_plants"/>
</dbReference>
<dbReference type="InterPro" id="IPR002182">
    <property type="entry name" value="NB-ARC"/>
</dbReference>
<organism evidence="9 10">
    <name type="scientific">Nicotiana tabacum</name>
    <name type="common">Common tobacco</name>
    <dbReference type="NCBI Taxonomy" id="4097"/>
    <lineage>
        <taxon>Eukaryota</taxon>
        <taxon>Viridiplantae</taxon>
        <taxon>Streptophyta</taxon>
        <taxon>Embryophyta</taxon>
        <taxon>Tracheophyta</taxon>
        <taxon>Spermatophyta</taxon>
        <taxon>Magnoliopsida</taxon>
        <taxon>eudicotyledons</taxon>
        <taxon>Gunneridae</taxon>
        <taxon>Pentapetalae</taxon>
        <taxon>asterids</taxon>
        <taxon>lamiids</taxon>
        <taxon>Solanales</taxon>
        <taxon>Solanaceae</taxon>
        <taxon>Nicotianoideae</taxon>
        <taxon>Nicotianeae</taxon>
        <taxon>Nicotiana</taxon>
    </lineage>
</organism>
<evidence type="ECO:0000256" key="2">
    <source>
        <dbReference type="ARBA" id="ARBA00022614"/>
    </source>
</evidence>
<dbReference type="InterPro" id="IPR058192">
    <property type="entry name" value="WHD_ROQ1-like"/>
</dbReference>
<dbReference type="Pfam" id="PF00931">
    <property type="entry name" value="NB-ARC"/>
    <property type="match status" value="1"/>
</dbReference>
<evidence type="ECO:0000313" key="10">
    <source>
        <dbReference type="RefSeq" id="XP_016467297.1"/>
    </source>
</evidence>
<dbReference type="Pfam" id="PF23282">
    <property type="entry name" value="WHD_ROQ1"/>
    <property type="match status" value="1"/>
</dbReference>
<dbReference type="InterPro" id="IPR032675">
    <property type="entry name" value="LRR_dom_sf"/>
</dbReference>
<dbReference type="Gene3D" id="3.40.50.10140">
    <property type="entry name" value="Toll/interleukin-1 receptor homology (TIR) domain"/>
    <property type="match status" value="1"/>
</dbReference>
<evidence type="ECO:0000256" key="3">
    <source>
        <dbReference type="ARBA" id="ARBA00022737"/>
    </source>
</evidence>
<dbReference type="InterPro" id="IPR042197">
    <property type="entry name" value="Apaf_helical"/>
</dbReference>
<dbReference type="Pfam" id="PF20160">
    <property type="entry name" value="C-JID"/>
    <property type="match status" value="1"/>
</dbReference>
<dbReference type="Gene3D" id="1.10.8.430">
    <property type="entry name" value="Helical domain of apoptotic protease-activating factors"/>
    <property type="match status" value="1"/>
</dbReference>
<evidence type="ECO:0000256" key="6">
    <source>
        <dbReference type="ARBA" id="ARBA00023027"/>
    </source>
</evidence>
<dbReference type="GO" id="GO:0006952">
    <property type="term" value="P:defense response"/>
    <property type="evidence" value="ECO:0007669"/>
    <property type="project" value="InterPro"/>
</dbReference>
<dbReference type="GO" id="GO:0061809">
    <property type="term" value="F:NAD+ nucleosidase activity, cyclic ADP-ribose generating"/>
    <property type="evidence" value="ECO:0007669"/>
    <property type="project" value="UniProtKB-EC"/>
</dbReference>
<evidence type="ECO:0000256" key="1">
    <source>
        <dbReference type="ARBA" id="ARBA00011982"/>
    </source>
</evidence>
<name>A0A1S3ZSF5_TOBAC</name>
<dbReference type="Gene3D" id="3.40.50.300">
    <property type="entry name" value="P-loop containing nucleotide triphosphate hydrolases"/>
    <property type="match status" value="1"/>
</dbReference>
<dbReference type="OMA" id="SELEYMY"/>
<dbReference type="RefSeq" id="XP_016467297.1">
    <property type="nucleotide sequence ID" value="XM_016611811.2"/>
</dbReference>
<gene>
    <name evidence="10" type="primary">LOC107789930</name>
</gene>
<reference evidence="10" key="2">
    <citation type="submission" date="2025-08" db="UniProtKB">
        <authorList>
            <consortium name="RefSeq"/>
        </authorList>
    </citation>
    <scope>IDENTIFICATION</scope>
    <source>
        <tissue evidence="10">Leaf</tissue>
    </source>
</reference>
<dbReference type="PRINTS" id="PR00364">
    <property type="entry name" value="DISEASERSIST"/>
</dbReference>